<feature type="transmembrane region" description="Helical" evidence="6">
    <location>
        <begin position="92"/>
        <end position="112"/>
    </location>
</feature>
<evidence type="ECO:0000256" key="6">
    <source>
        <dbReference type="SAM" id="Phobius"/>
    </source>
</evidence>
<dbReference type="PROSITE" id="PS50005">
    <property type="entry name" value="TPR"/>
    <property type="match status" value="1"/>
</dbReference>
<sequence>MTFWLITLAITLVICFIGFYPLLKSKQQLNGTQRSTLNKHFYFQRLKEVEQEANEGVIEDAEQTKQELQQSLLDDIPEEAEQQASIQAVKKGWFIVILVAVGAISTGAYVSVGSWQAADMVNVTHKKLEYFYDRIKNEDTNPLSEAELNQFAVALRADLQEHPNNAQGWFMLGQVGMAKDDGQLAYESYGKATQLEPKNMQYKSSYAQLLMLSQDKADKEKGKGLLSELLREDHTNLDALSMLAFSAFEEEDYKMAAMTWGMMLKLIPEDNPRRKTVEKSIDMAMQMQKMQEQKAAEPTKENQK</sequence>
<comment type="subcellular location">
    <subcellularLocation>
        <location evidence="1">Cell envelope</location>
    </subcellularLocation>
</comment>
<dbReference type="SUPFAM" id="SSF48452">
    <property type="entry name" value="TPR-like"/>
    <property type="match status" value="1"/>
</dbReference>
<dbReference type="InterPro" id="IPR056413">
    <property type="entry name" value="TPR_CcmH_CycH"/>
</dbReference>
<dbReference type="InterPro" id="IPR051263">
    <property type="entry name" value="C-type_cytochrome_biogenesis"/>
</dbReference>
<evidence type="ECO:0000256" key="3">
    <source>
        <dbReference type="ARBA" id="ARBA00022748"/>
    </source>
</evidence>
<feature type="transmembrane region" description="Helical" evidence="6">
    <location>
        <begin position="6"/>
        <end position="23"/>
    </location>
</feature>
<dbReference type="InterPro" id="IPR019734">
    <property type="entry name" value="TPR_rpt"/>
</dbReference>
<dbReference type="STRING" id="735.B0185_06035"/>
<keyword evidence="2" id="KW-0677">Repeat</keyword>
<dbReference type="Proteomes" id="UP000253999">
    <property type="component" value="Unassembled WGS sequence"/>
</dbReference>
<keyword evidence="6" id="KW-0812">Transmembrane</keyword>
<reference evidence="8 9" key="1">
    <citation type="submission" date="2018-05" db="EMBL/GenBank/DDBJ databases">
        <title>Draft Genome Sequences for a Diverse set of 7 Haemophilus Species.</title>
        <authorList>
            <person name="Nichols M."/>
            <person name="Topaz N."/>
            <person name="Wang X."/>
            <person name="Wang X."/>
            <person name="Boxrud D."/>
        </authorList>
    </citation>
    <scope>NUCLEOTIDE SEQUENCE [LARGE SCALE GENOMIC DNA]</scope>
    <source>
        <strain evidence="8 9">C2010039593</strain>
    </source>
</reference>
<proteinExistence type="predicted"/>
<evidence type="ECO:0000256" key="2">
    <source>
        <dbReference type="ARBA" id="ARBA00022737"/>
    </source>
</evidence>
<evidence type="ECO:0000256" key="1">
    <source>
        <dbReference type="ARBA" id="ARBA00004196"/>
    </source>
</evidence>
<evidence type="ECO:0000313" key="8">
    <source>
        <dbReference type="EMBL" id="RDF01271.1"/>
    </source>
</evidence>
<dbReference type="NCBIfam" id="TIGR03142">
    <property type="entry name" value="cytochro_ccmI"/>
    <property type="match status" value="1"/>
</dbReference>
<evidence type="ECO:0000259" key="7">
    <source>
        <dbReference type="Pfam" id="PF23914"/>
    </source>
</evidence>
<dbReference type="InterPro" id="IPR017560">
    <property type="entry name" value="Cyt_c_biogenesis_CcmI"/>
</dbReference>
<dbReference type="PANTHER" id="PTHR47870:SF1">
    <property type="entry name" value="CYTOCHROME C-TYPE BIOGENESIS PROTEIN CCMH"/>
    <property type="match status" value="1"/>
</dbReference>
<evidence type="ECO:0000313" key="9">
    <source>
        <dbReference type="Proteomes" id="UP000253999"/>
    </source>
</evidence>
<feature type="domain" description="Cytochrome c-type biogenesis protein H TPR" evidence="7">
    <location>
        <begin position="122"/>
        <end position="274"/>
    </location>
</feature>
<keyword evidence="3" id="KW-0201">Cytochrome c-type biogenesis</keyword>
<organism evidence="8 9">
    <name type="scientific">Haemophilus parahaemolyticus</name>
    <dbReference type="NCBI Taxonomy" id="735"/>
    <lineage>
        <taxon>Bacteria</taxon>
        <taxon>Pseudomonadati</taxon>
        <taxon>Pseudomonadota</taxon>
        <taxon>Gammaproteobacteria</taxon>
        <taxon>Pasteurellales</taxon>
        <taxon>Pasteurellaceae</taxon>
        <taxon>Haemophilus</taxon>
    </lineage>
</organism>
<accession>A0A369Z8F4</accession>
<dbReference type="GO" id="GO:0017004">
    <property type="term" value="P:cytochrome complex assembly"/>
    <property type="evidence" value="ECO:0007669"/>
    <property type="project" value="UniProtKB-KW"/>
</dbReference>
<gene>
    <name evidence="8" type="primary">ccmI</name>
    <name evidence="8" type="ORF">DPV98_09035</name>
</gene>
<dbReference type="RefSeq" id="WP_111313460.1">
    <property type="nucleotide sequence ID" value="NZ_QEQD01000009.1"/>
</dbReference>
<keyword evidence="4 5" id="KW-0802">TPR repeat</keyword>
<dbReference type="AlphaFoldDB" id="A0A369Z8F4"/>
<protein>
    <submittedName>
        <fullName evidence="8">C-type cytochrome biogenesis protein CcmI</fullName>
    </submittedName>
</protein>
<dbReference type="GO" id="GO:0005886">
    <property type="term" value="C:plasma membrane"/>
    <property type="evidence" value="ECO:0007669"/>
    <property type="project" value="TreeGrafter"/>
</dbReference>
<keyword evidence="6" id="KW-1133">Transmembrane helix</keyword>
<feature type="repeat" description="TPR" evidence="5">
    <location>
        <begin position="166"/>
        <end position="199"/>
    </location>
</feature>
<evidence type="ECO:0000256" key="5">
    <source>
        <dbReference type="PROSITE-ProRule" id="PRU00339"/>
    </source>
</evidence>
<dbReference type="EMBL" id="QEQD01000009">
    <property type="protein sequence ID" value="RDF01271.1"/>
    <property type="molecule type" value="Genomic_DNA"/>
</dbReference>
<dbReference type="Gene3D" id="1.25.40.10">
    <property type="entry name" value="Tetratricopeptide repeat domain"/>
    <property type="match status" value="1"/>
</dbReference>
<comment type="caution">
    <text evidence="8">The sequence shown here is derived from an EMBL/GenBank/DDBJ whole genome shotgun (WGS) entry which is preliminary data.</text>
</comment>
<dbReference type="Pfam" id="PF23914">
    <property type="entry name" value="TPR_CcmH_CycH"/>
    <property type="match status" value="1"/>
</dbReference>
<name>A0A369Z8F4_HAEPH</name>
<dbReference type="InterPro" id="IPR011990">
    <property type="entry name" value="TPR-like_helical_dom_sf"/>
</dbReference>
<dbReference type="PANTHER" id="PTHR47870">
    <property type="entry name" value="CYTOCHROME C-TYPE BIOGENESIS PROTEIN CCMH"/>
    <property type="match status" value="1"/>
</dbReference>
<dbReference type="GO" id="GO:0030313">
    <property type="term" value="C:cell envelope"/>
    <property type="evidence" value="ECO:0007669"/>
    <property type="project" value="UniProtKB-SubCell"/>
</dbReference>
<keyword evidence="6" id="KW-0472">Membrane</keyword>
<evidence type="ECO:0000256" key="4">
    <source>
        <dbReference type="ARBA" id="ARBA00022803"/>
    </source>
</evidence>